<gene>
    <name evidence="1" type="ORF">DP130_11580</name>
</gene>
<reference evidence="1 2" key="1">
    <citation type="submission" date="2018-06" db="EMBL/GenBank/DDBJ databases">
        <title>Genome conservation of Clostridium tetani.</title>
        <authorList>
            <person name="Bruggemann H."/>
            <person name="Popoff M.R."/>
        </authorList>
    </citation>
    <scope>NUCLEOTIDE SEQUENCE [LARGE SCALE GENOMIC DNA]</scope>
    <source>
        <strain evidence="1 2">2017.061</strain>
    </source>
</reference>
<dbReference type="InterPro" id="IPR021328">
    <property type="entry name" value="CotB-like"/>
</dbReference>
<proteinExistence type="predicted"/>
<evidence type="ECO:0000313" key="2">
    <source>
        <dbReference type="Proteomes" id="UP000290921"/>
    </source>
</evidence>
<dbReference type="EMBL" id="QMAP01000012">
    <property type="protein sequence ID" value="RXI45686.1"/>
    <property type="molecule type" value="Genomic_DNA"/>
</dbReference>
<dbReference type="SUPFAM" id="SSF158430">
    <property type="entry name" value="Bacillus cereus metalloprotein-like"/>
    <property type="match status" value="1"/>
</dbReference>
<dbReference type="Gene3D" id="1.20.1260.120">
    <property type="entry name" value="Protein of unknown function DUF2935"/>
    <property type="match status" value="1"/>
</dbReference>
<dbReference type="Proteomes" id="UP000290921">
    <property type="component" value="Unassembled WGS sequence"/>
</dbReference>
<name>A0A4Q0VB15_CLOTA</name>
<dbReference type="Pfam" id="PF11155">
    <property type="entry name" value="DUF2935"/>
    <property type="match status" value="1"/>
</dbReference>
<organism evidence="1 2">
    <name type="scientific">Clostridium tetani</name>
    <dbReference type="NCBI Taxonomy" id="1513"/>
    <lineage>
        <taxon>Bacteria</taxon>
        <taxon>Bacillati</taxon>
        <taxon>Bacillota</taxon>
        <taxon>Clostridia</taxon>
        <taxon>Eubacteriales</taxon>
        <taxon>Clostridiaceae</taxon>
        <taxon>Clostridium</taxon>
    </lineage>
</organism>
<evidence type="ECO:0000313" key="1">
    <source>
        <dbReference type="EMBL" id="RXI45686.1"/>
    </source>
</evidence>
<dbReference type="AlphaFoldDB" id="A0A4Q0VB15"/>
<protein>
    <submittedName>
        <fullName evidence="1">DUF2935 domain-containing protein</fullName>
    </submittedName>
</protein>
<sequence>MYNVYRRVQLYCYTLATNLTCVFNELLLWTDISSEHPIFIETVAKLTNKKLPKKLLDELKKVNSDFSKLNKKVENLKKRCFSHGPANPYVIMEIKKIIHEFFQYDMYFINLLCNIMEYGKEDKVWQTLLHHIHHEQKFMYELFTQLYKQL</sequence>
<comment type="caution">
    <text evidence="1">The sequence shown here is derived from an EMBL/GenBank/DDBJ whole genome shotgun (WGS) entry which is preliminary data.</text>
</comment>
<accession>A0A4Q0VB15</accession>